<dbReference type="PANTHER" id="PTHR35510">
    <property type="entry name" value="DBH-LIKE MONOOXYGENASE"/>
    <property type="match status" value="1"/>
</dbReference>
<dbReference type="EMBL" id="EF082167">
    <property type="protein sequence ID" value="ABK21542.1"/>
    <property type="molecule type" value="mRNA"/>
</dbReference>
<proteinExistence type="evidence at transcript level"/>
<evidence type="ECO:0000313" key="1">
    <source>
        <dbReference type="EMBL" id="ABK21542.1"/>
    </source>
</evidence>
<dbReference type="PANTHER" id="PTHR35510:SF1">
    <property type="entry name" value="DBH-LIKE MONOOXYGENASE"/>
    <property type="match status" value="1"/>
</dbReference>
<accession>A9NLN1</accession>
<dbReference type="OMA" id="AWQIQAN"/>
<sequence length="259" mass="29170">MADTYMGRLKRKNVGEVEVDYFGSDGYALPKRVRLDPELPIFFGDQQCVEMQGDFPVEIPELPQPVQIPELQHPTESLLMATQPMPAVPNDEKALVLYKPVNPPVFPGGPAAGSPDLPIKFNTNCLLNHKAWQIQANLPDLFRFARPSDSASISVSRRTLDIKPVDNRLAVVPWVPSQFQRSTDQLSFNQKSCDESTENEEPMAMEDEDMMLMEEDPVQLQQPEITSTSLASEMVTDGVQWQHCLTPQTPINQPVMWSY</sequence>
<dbReference type="AlphaFoldDB" id="A9NLN1"/>
<reference evidence="1" key="1">
    <citation type="journal article" date="2008" name="BMC Genomics">
        <title>A conifer genomics resource of 200,000 spruce (Picea spp.) ESTs and 6,464 high-quality, sequence-finished full-length cDNAs for Sitka spruce (Picea sitchensis).</title>
        <authorList>
            <person name="Ralph S.G."/>
            <person name="Chun H.J."/>
            <person name="Kolosova N."/>
            <person name="Cooper D."/>
            <person name="Oddy C."/>
            <person name="Ritland C.E."/>
            <person name="Kirkpatrick R."/>
            <person name="Moore R."/>
            <person name="Barber S."/>
            <person name="Holt R.A."/>
            <person name="Jones S.J."/>
            <person name="Marra M.A."/>
            <person name="Douglas C.J."/>
            <person name="Ritland K."/>
            <person name="Bohlmann J."/>
        </authorList>
    </citation>
    <scope>NUCLEOTIDE SEQUENCE</scope>
    <source>
        <tissue evidence="1">Bark</tissue>
    </source>
</reference>
<protein>
    <submittedName>
        <fullName evidence="1">Uncharacterized protein</fullName>
    </submittedName>
</protein>
<name>A9NLN1_PICSI</name>
<organism evidence="1">
    <name type="scientific">Picea sitchensis</name>
    <name type="common">Sitka spruce</name>
    <name type="synonym">Pinus sitchensis</name>
    <dbReference type="NCBI Taxonomy" id="3332"/>
    <lineage>
        <taxon>Eukaryota</taxon>
        <taxon>Viridiplantae</taxon>
        <taxon>Streptophyta</taxon>
        <taxon>Embryophyta</taxon>
        <taxon>Tracheophyta</taxon>
        <taxon>Spermatophyta</taxon>
        <taxon>Pinopsida</taxon>
        <taxon>Pinidae</taxon>
        <taxon>Conifers I</taxon>
        <taxon>Pinales</taxon>
        <taxon>Pinaceae</taxon>
        <taxon>Picea</taxon>
    </lineage>
</organism>